<dbReference type="Pfam" id="PF00128">
    <property type="entry name" value="Alpha-amylase"/>
    <property type="match status" value="2"/>
</dbReference>
<gene>
    <name evidence="2" type="ORF">ACED38_07735</name>
</gene>
<dbReference type="PANTHER" id="PTHR10357:SF228">
    <property type="entry name" value="PUTATIVE-RELATED"/>
    <property type="match status" value="1"/>
</dbReference>
<dbReference type="Gene3D" id="3.20.20.80">
    <property type="entry name" value="Glycosidases"/>
    <property type="match status" value="1"/>
</dbReference>
<protein>
    <submittedName>
        <fullName evidence="2">Alpha-amylase family glycosyl hydrolase</fullName>
    </submittedName>
</protein>
<keyword evidence="3" id="KW-1185">Reference proteome</keyword>
<reference evidence="2 3" key="1">
    <citation type="submission" date="2024-06" db="EMBL/GenBank/DDBJ databases">
        <authorList>
            <person name="Steensen K."/>
            <person name="Seneca J."/>
            <person name="Bartlau N."/>
            <person name="Yu A.X."/>
            <person name="Polz M.F."/>
        </authorList>
    </citation>
    <scope>NUCLEOTIDE SEQUENCE [LARGE SCALE GENOMIC DNA]</scope>
    <source>
        <strain evidence="2 3">FF146</strain>
    </source>
</reference>
<organism evidence="2 3">
    <name type="scientific">Vibrio cortegadensis</name>
    <dbReference type="NCBI Taxonomy" id="1328770"/>
    <lineage>
        <taxon>Bacteria</taxon>
        <taxon>Pseudomonadati</taxon>
        <taxon>Pseudomonadota</taxon>
        <taxon>Gammaproteobacteria</taxon>
        <taxon>Vibrionales</taxon>
        <taxon>Vibrionaceae</taxon>
        <taxon>Vibrio</taxon>
    </lineage>
</organism>
<dbReference type="SUPFAM" id="SSF51011">
    <property type="entry name" value="Glycosyl hydrolase domain"/>
    <property type="match status" value="1"/>
</dbReference>
<accession>A0ABV4M5H4</accession>
<keyword evidence="2" id="KW-0378">Hydrolase</keyword>
<sequence length="680" mass="75001">MNINNQKNRIIATTILSITTIITGCNGSESSSEAATSPPSTYACSIETNNTSNDLRIYQVMVESFIDGDTNIGHGTGYGSSHHNGDIQGIIDSLDYIKSLGMNAIWMTPVFNSEPLKGQDHWADRLDATGYFATDYFTIDPRFGDIDKAKELVETAHKKGLYVFFDGVFGHHKANIMPSPTGQLPSGASNPVSYPESLPFYQEVAEYWIKELKIDGWRLDQAYQVPTDAWTEIRRTVDQASSSVTYTNSDGQIVNPLGYMVAEIWNNENYIKETGYGEQDNPALCSAYDFPVRYRVVETFAVNESNVGNKGGKWLDEGMHLHALYPDHAKPNLMLGNHDLVRFGDLLQRGNIANPEDAEYWQRYKAAISFQAAYTGPITLYYGDEIGDQLDGFSQQVTNDTCAIDGLCDDHVARTSAKIEGISVSLNTKQLNLKAYVTELMTLRAQHPALSSGQRTNIIATEDAYVDHKQFTDDILLYLVSTSDQTQTLTLAANNIGSKGTLTNLQSGTKLNLAGGLYEIELAPFEAKFLSVDQPSIEGPIENDSSKANPDNDSFMAQCDNPTMNEPGPITETLYVVGDFSDSNWKHVSSRAFQYKGDGVYQVVVNEKIGSYKMQYASNDWAQQFTADNTTLSLGQEATLVPGGYGKDTATTIFQAGHYVWSLKFANDGTPEQTMIAQCP</sequence>
<evidence type="ECO:0000313" key="3">
    <source>
        <dbReference type="Proteomes" id="UP001569153"/>
    </source>
</evidence>
<dbReference type="PROSITE" id="PS51257">
    <property type="entry name" value="PROKAR_LIPOPROTEIN"/>
    <property type="match status" value="1"/>
</dbReference>
<feature type="domain" description="Glycosyl hydrolase family 13 catalytic" evidence="1">
    <location>
        <begin position="59"/>
        <end position="418"/>
    </location>
</feature>
<dbReference type="InterPro" id="IPR017853">
    <property type="entry name" value="GH"/>
</dbReference>
<evidence type="ECO:0000259" key="1">
    <source>
        <dbReference type="SMART" id="SM00642"/>
    </source>
</evidence>
<comment type="caution">
    <text evidence="2">The sequence shown here is derived from an EMBL/GenBank/DDBJ whole genome shotgun (WGS) entry which is preliminary data.</text>
</comment>
<name>A0ABV4M5H4_9VIBR</name>
<proteinExistence type="predicted"/>
<dbReference type="EMBL" id="JBGOOT010000004">
    <property type="protein sequence ID" value="MEZ8194777.1"/>
    <property type="molecule type" value="Genomic_DNA"/>
</dbReference>
<dbReference type="PANTHER" id="PTHR10357">
    <property type="entry name" value="ALPHA-AMYLASE FAMILY MEMBER"/>
    <property type="match status" value="1"/>
</dbReference>
<evidence type="ECO:0000313" key="2">
    <source>
        <dbReference type="EMBL" id="MEZ8194777.1"/>
    </source>
</evidence>
<dbReference type="SUPFAM" id="SSF51445">
    <property type="entry name" value="(Trans)glycosidases"/>
    <property type="match status" value="1"/>
</dbReference>
<dbReference type="InterPro" id="IPR006047">
    <property type="entry name" value="GH13_cat_dom"/>
</dbReference>
<dbReference type="SMART" id="SM00642">
    <property type="entry name" value="Aamy"/>
    <property type="match status" value="1"/>
</dbReference>
<dbReference type="Proteomes" id="UP001569153">
    <property type="component" value="Unassembled WGS sequence"/>
</dbReference>
<dbReference type="RefSeq" id="WP_371730143.1">
    <property type="nucleotide sequence ID" value="NZ_JBGOOT010000004.1"/>
</dbReference>
<dbReference type="GO" id="GO:0016787">
    <property type="term" value="F:hydrolase activity"/>
    <property type="evidence" value="ECO:0007669"/>
    <property type="project" value="UniProtKB-KW"/>
</dbReference>